<organism evidence="2 3">
    <name type="scientific">Lophiostoma macrostomum CBS 122681</name>
    <dbReference type="NCBI Taxonomy" id="1314788"/>
    <lineage>
        <taxon>Eukaryota</taxon>
        <taxon>Fungi</taxon>
        <taxon>Dikarya</taxon>
        <taxon>Ascomycota</taxon>
        <taxon>Pezizomycotina</taxon>
        <taxon>Dothideomycetes</taxon>
        <taxon>Pleosporomycetidae</taxon>
        <taxon>Pleosporales</taxon>
        <taxon>Lophiostomataceae</taxon>
        <taxon>Lophiostoma</taxon>
    </lineage>
</organism>
<name>A0A6A6TDW6_9PLEO</name>
<protein>
    <submittedName>
        <fullName evidence="2">HET-domain-containing protein</fullName>
    </submittedName>
</protein>
<keyword evidence="3" id="KW-1185">Reference proteome</keyword>
<proteinExistence type="predicted"/>
<dbReference type="EMBL" id="MU004317">
    <property type="protein sequence ID" value="KAF2658199.1"/>
    <property type="molecule type" value="Genomic_DNA"/>
</dbReference>
<gene>
    <name evidence="2" type="ORF">K491DRAFT_593422</name>
</gene>
<evidence type="ECO:0000313" key="2">
    <source>
        <dbReference type="EMBL" id="KAF2658199.1"/>
    </source>
</evidence>
<dbReference type="Pfam" id="PF06985">
    <property type="entry name" value="HET"/>
    <property type="match status" value="1"/>
</dbReference>
<evidence type="ECO:0000259" key="1">
    <source>
        <dbReference type="Pfam" id="PF06985"/>
    </source>
</evidence>
<dbReference type="OrthoDB" id="2157530at2759"/>
<evidence type="ECO:0000313" key="3">
    <source>
        <dbReference type="Proteomes" id="UP000799324"/>
    </source>
</evidence>
<dbReference type="InterPro" id="IPR010730">
    <property type="entry name" value="HET"/>
</dbReference>
<reference evidence="2" key="1">
    <citation type="journal article" date="2020" name="Stud. Mycol.">
        <title>101 Dothideomycetes genomes: a test case for predicting lifestyles and emergence of pathogens.</title>
        <authorList>
            <person name="Haridas S."/>
            <person name="Albert R."/>
            <person name="Binder M."/>
            <person name="Bloem J."/>
            <person name="Labutti K."/>
            <person name="Salamov A."/>
            <person name="Andreopoulos B."/>
            <person name="Baker S."/>
            <person name="Barry K."/>
            <person name="Bills G."/>
            <person name="Bluhm B."/>
            <person name="Cannon C."/>
            <person name="Castanera R."/>
            <person name="Culley D."/>
            <person name="Daum C."/>
            <person name="Ezra D."/>
            <person name="Gonzalez J."/>
            <person name="Henrissat B."/>
            <person name="Kuo A."/>
            <person name="Liang C."/>
            <person name="Lipzen A."/>
            <person name="Lutzoni F."/>
            <person name="Magnuson J."/>
            <person name="Mondo S."/>
            <person name="Nolan M."/>
            <person name="Ohm R."/>
            <person name="Pangilinan J."/>
            <person name="Park H.-J."/>
            <person name="Ramirez L."/>
            <person name="Alfaro M."/>
            <person name="Sun H."/>
            <person name="Tritt A."/>
            <person name="Yoshinaga Y."/>
            <person name="Zwiers L.-H."/>
            <person name="Turgeon B."/>
            <person name="Goodwin S."/>
            <person name="Spatafora J."/>
            <person name="Crous P."/>
            <person name="Grigoriev I."/>
        </authorList>
    </citation>
    <scope>NUCLEOTIDE SEQUENCE</scope>
    <source>
        <strain evidence="2">CBS 122681</strain>
    </source>
</reference>
<sequence>MADLYTYTKLSSEDSFRVLEILPGERDSMLCCKIFETRRKDQIKYEAISYTWGAPIFSHRLTEVTSGTIIHITENLYDALQVFRLEDDSRLLWADAVCIDQSSGAEKVHQVRPQMGEIYREAAIALVWLGKEDA</sequence>
<dbReference type="Proteomes" id="UP000799324">
    <property type="component" value="Unassembled WGS sequence"/>
</dbReference>
<dbReference type="PANTHER" id="PTHR24148:SF73">
    <property type="entry name" value="HET DOMAIN PROTEIN (AFU_ORTHOLOGUE AFUA_8G01020)"/>
    <property type="match status" value="1"/>
</dbReference>
<feature type="domain" description="Heterokaryon incompatibility" evidence="1">
    <location>
        <begin position="45"/>
        <end position="133"/>
    </location>
</feature>
<accession>A0A6A6TDW6</accession>
<feature type="non-terminal residue" evidence="2">
    <location>
        <position position="134"/>
    </location>
</feature>
<dbReference type="AlphaFoldDB" id="A0A6A6TDW6"/>
<dbReference type="InterPro" id="IPR052895">
    <property type="entry name" value="HetReg/Transcr_Mod"/>
</dbReference>
<dbReference type="PANTHER" id="PTHR24148">
    <property type="entry name" value="ANKYRIN REPEAT DOMAIN-CONTAINING PROTEIN 39 HOMOLOG-RELATED"/>
    <property type="match status" value="1"/>
</dbReference>